<keyword evidence="5" id="KW-1185">Reference proteome</keyword>
<dbReference type="InterPro" id="IPR008978">
    <property type="entry name" value="HSP20-like_chaperone"/>
</dbReference>
<sequence length="140" mass="16474">MFNSLVPFQNRRNRDLDTLFDRFLQDSWMTPSVGTGIKVDIQEKDDQYLLEAEIPGVEKEQIRMDYDNNYLTIAVEQQEEINEEKGNYICRERRMGRTSRTFHVKDIDPDAISASYENGILKVALPRTQEAKRRTSIEIR</sequence>
<dbReference type="CDD" id="cd06471">
    <property type="entry name" value="ACD_LpsHSP_like"/>
    <property type="match status" value="1"/>
</dbReference>
<comment type="similarity">
    <text evidence="1 2">Belongs to the small heat shock protein (HSP20) family.</text>
</comment>
<evidence type="ECO:0000256" key="2">
    <source>
        <dbReference type="RuleBase" id="RU003616"/>
    </source>
</evidence>
<gene>
    <name evidence="4" type="ORF">SAMN06296020_11239</name>
</gene>
<dbReference type="EMBL" id="FXUF01000012">
    <property type="protein sequence ID" value="SMP64942.1"/>
    <property type="molecule type" value="Genomic_DNA"/>
</dbReference>
<proteinExistence type="inferred from homology"/>
<dbReference type="AlphaFoldDB" id="A0AA45WXJ7"/>
<evidence type="ECO:0000313" key="4">
    <source>
        <dbReference type="EMBL" id="SMP64942.1"/>
    </source>
</evidence>
<accession>A0AA45WXJ7</accession>
<evidence type="ECO:0000259" key="3">
    <source>
        <dbReference type="PROSITE" id="PS01031"/>
    </source>
</evidence>
<evidence type="ECO:0000256" key="1">
    <source>
        <dbReference type="PROSITE-ProRule" id="PRU00285"/>
    </source>
</evidence>
<reference evidence="4" key="1">
    <citation type="submission" date="2017-05" db="EMBL/GenBank/DDBJ databases">
        <authorList>
            <person name="Varghese N."/>
            <person name="Submissions S."/>
        </authorList>
    </citation>
    <scope>NUCLEOTIDE SEQUENCE</scope>
    <source>
        <strain evidence="4">Su22</strain>
    </source>
</reference>
<comment type="caution">
    <text evidence="4">The sequence shown here is derived from an EMBL/GenBank/DDBJ whole genome shotgun (WGS) entry which is preliminary data.</text>
</comment>
<dbReference type="InterPro" id="IPR002068">
    <property type="entry name" value="A-crystallin/Hsp20_dom"/>
</dbReference>
<dbReference type="SUPFAM" id="SSF49764">
    <property type="entry name" value="HSP20-like chaperones"/>
    <property type="match status" value="1"/>
</dbReference>
<dbReference type="PROSITE" id="PS01031">
    <property type="entry name" value="SHSP"/>
    <property type="match status" value="1"/>
</dbReference>
<feature type="domain" description="SHSP" evidence="3">
    <location>
        <begin position="30"/>
        <end position="140"/>
    </location>
</feature>
<organism evidence="4 5">
    <name type="scientific">Anoxynatronum buryatiense</name>
    <dbReference type="NCBI Taxonomy" id="489973"/>
    <lineage>
        <taxon>Bacteria</taxon>
        <taxon>Bacillati</taxon>
        <taxon>Bacillota</taxon>
        <taxon>Clostridia</taxon>
        <taxon>Eubacteriales</taxon>
        <taxon>Clostridiaceae</taxon>
        <taxon>Anoxynatronum</taxon>
    </lineage>
</organism>
<dbReference type="Proteomes" id="UP001158066">
    <property type="component" value="Unassembled WGS sequence"/>
</dbReference>
<name>A0AA45WXJ7_9CLOT</name>
<protein>
    <submittedName>
        <fullName evidence="4">HSP20 family protein</fullName>
    </submittedName>
</protein>
<dbReference type="InterPro" id="IPR031107">
    <property type="entry name" value="Small_HSP"/>
</dbReference>
<dbReference type="RefSeq" id="WP_283410085.1">
    <property type="nucleotide sequence ID" value="NZ_FXUF01000012.1"/>
</dbReference>
<evidence type="ECO:0000313" key="5">
    <source>
        <dbReference type="Proteomes" id="UP001158066"/>
    </source>
</evidence>
<dbReference type="PANTHER" id="PTHR11527">
    <property type="entry name" value="HEAT-SHOCK PROTEIN 20 FAMILY MEMBER"/>
    <property type="match status" value="1"/>
</dbReference>
<dbReference type="Pfam" id="PF00011">
    <property type="entry name" value="HSP20"/>
    <property type="match status" value="1"/>
</dbReference>
<dbReference type="Gene3D" id="2.60.40.790">
    <property type="match status" value="1"/>
</dbReference>